<dbReference type="CDD" id="cd00037">
    <property type="entry name" value="CLECT"/>
    <property type="match status" value="3"/>
</dbReference>
<dbReference type="InterPro" id="IPR016187">
    <property type="entry name" value="CTDL_fold"/>
</dbReference>
<comment type="caution">
    <text evidence="4">The sequence shown here is derived from an EMBL/GenBank/DDBJ whole genome shotgun (WGS) entry which is preliminary data.</text>
</comment>
<evidence type="ECO:0000313" key="5">
    <source>
        <dbReference type="Proteomes" id="UP001460270"/>
    </source>
</evidence>
<keyword evidence="1" id="KW-1015">Disulfide bond</keyword>
<dbReference type="AlphaFoldDB" id="A0AAW0Q7A3"/>
<dbReference type="EMBL" id="JBBPFD010000002">
    <property type="protein sequence ID" value="KAK7940092.1"/>
    <property type="molecule type" value="Genomic_DNA"/>
</dbReference>
<dbReference type="InterPro" id="IPR018378">
    <property type="entry name" value="C-type_lectin_CS"/>
</dbReference>
<accession>A0AAW0Q7A3</accession>
<keyword evidence="5" id="KW-1185">Reference proteome</keyword>
<gene>
    <name evidence="4" type="ORF">WMY93_003418</name>
</gene>
<dbReference type="SMART" id="SM00034">
    <property type="entry name" value="CLECT"/>
    <property type="match status" value="2"/>
</dbReference>
<protein>
    <recommendedName>
        <fullName evidence="3">C-type lectin domain-containing protein</fullName>
    </recommendedName>
</protein>
<dbReference type="Gene3D" id="3.10.100.10">
    <property type="entry name" value="Mannose-Binding Protein A, subunit A"/>
    <property type="match status" value="3"/>
</dbReference>
<dbReference type="PANTHER" id="PTHR22803">
    <property type="entry name" value="MANNOSE, PHOSPHOLIPASE, LECTIN RECEPTOR RELATED"/>
    <property type="match status" value="1"/>
</dbReference>
<evidence type="ECO:0000259" key="3">
    <source>
        <dbReference type="PROSITE" id="PS50041"/>
    </source>
</evidence>
<dbReference type="InterPro" id="IPR001304">
    <property type="entry name" value="C-type_lectin-like"/>
</dbReference>
<feature type="domain" description="C-type lectin" evidence="3">
    <location>
        <begin position="115"/>
        <end position="218"/>
    </location>
</feature>
<proteinExistence type="predicted"/>
<dbReference type="Pfam" id="PF00059">
    <property type="entry name" value="Lectin_C"/>
    <property type="match status" value="2"/>
</dbReference>
<evidence type="ECO:0000313" key="4">
    <source>
        <dbReference type="EMBL" id="KAK7940092.1"/>
    </source>
</evidence>
<dbReference type="Proteomes" id="UP001460270">
    <property type="component" value="Unassembled WGS sequence"/>
</dbReference>
<dbReference type="InterPro" id="IPR016186">
    <property type="entry name" value="C-type_lectin-like/link_sf"/>
</dbReference>
<dbReference type="PROSITE" id="PS00615">
    <property type="entry name" value="C_TYPE_LECTIN_1"/>
    <property type="match status" value="1"/>
</dbReference>
<feature type="domain" description="C-type lectin" evidence="3">
    <location>
        <begin position="260"/>
        <end position="327"/>
    </location>
</feature>
<reference evidence="5" key="1">
    <citation type="submission" date="2024-04" db="EMBL/GenBank/DDBJ databases">
        <title>Salinicola lusitanus LLJ914,a marine bacterium isolated from the Okinawa Trough.</title>
        <authorList>
            <person name="Li J."/>
        </authorList>
    </citation>
    <scope>NUCLEOTIDE SEQUENCE [LARGE SCALE GENOMIC DNA]</scope>
</reference>
<feature type="domain" description="C-type lectin" evidence="3">
    <location>
        <begin position="1"/>
        <end position="93"/>
    </location>
</feature>
<evidence type="ECO:0000256" key="1">
    <source>
        <dbReference type="ARBA" id="ARBA00023157"/>
    </source>
</evidence>
<dbReference type="SUPFAM" id="SSF56436">
    <property type="entry name" value="C-type lectin-like"/>
    <property type="match status" value="3"/>
</dbReference>
<name>A0AAW0Q7A3_9GOBI</name>
<evidence type="ECO:0000256" key="2">
    <source>
        <dbReference type="SAM" id="MobiDB-lite"/>
    </source>
</evidence>
<organism evidence="4 5">
    <name type="scientific">Mugilogobius chulae</name>
    <name type="common">yellowstripe goby</name>
    <dbReference type="NCBI Taxonomy" id="88201"/>
    <lineage>
        <taxon>Eukaryota</taxon>
        <taxon>Metazoa</taxon>
        <taxon>Chordata</taxon>
        <taxon>Craniata</taxon>
        <taxon>Vertebrata</taxon>
        <taxon>Euteleostomi</taxon>
        <taxon>Actinopterygii</taxon>
        <taxon>Neopterygii</taxon>
        <taxon>Teleostei</taxon>
        <taxon>Neoteleostei</taxon>
        <taxon>Acanthomorphata</taxon>
        <taxon>Gobiaria</taxon>
        <taxon>Gobiiformes</taxon>
        <taxon>Gobioidei</taxon>
        <taxon>Gobiidae</taxon>
        <taxon>Gobionellinae</taxon>
        <taxon>Mugilogobius</taxon>
    </lineage>
</organism>
<feature type="region of interest" description="Disordered" evidence="2">
    <location>
        <begin position="230"/>
        <end position="251"/>
    </location>
</feature>
<dbReference type="InterPro" id="IPR050111">
    <property type="entry name" value="C-type_lectin/snaclec_domain"/>
</dbReference>
<sequence>MEANLVSIHTLPELEFILRNVKKDVEQLWIGLHDTNMQMDFQWTDHTPVIFTHWHPYEPNNFRNTLEDCVSVWGPEGRWDDSPCNLTLPSICKKPGTKSDGSPQHQDCKQGWKWHSPACYWVVEDLKTFDDARKVCDEQGLHLFEQAFANSLVFGRSGDSFWIGLHDQGTSGSYHWLTGDEVTYTNWNRDQPATVSGVGCVSMATGFATGLWEVRECEASKAKFICRQDQDTSLSPDPPAPQPTPSLSGACPSGWKSNNNLRYCYKVFHSSQMEQRLSWLQAHLFCRTHGANLLSISGAEEEQFVMQVLNESFGDSEDEEHRWFGLA</sequence>
<dbReference type="PROSITE" id="PS50041">
    <property type="entry name" value="C_TYPE_LECTIN_2"/>
    <property type="match status" value="3"/>
</dbReference>